<comment type="subcellular location">
    <subcellularLocation>
        <location evidence="1">Cell membrane</location>
        <topology evidence="1">Multi-pass membrane protein</topology>
    </subcellularLocation>
</comment>
<dbReference type="InterPro" id="IPR005170">
    <property type="entry name" value="Transptr-assoc_dom"/>
</dbReference>
<dbReference type="InterPro" id="IPR046342">
    <property type="entry name" value="CBS_dom_sf"/>
</dbReference>
<evidence type="ECO:0000256" key="6">
    <source>
        <dbReference type="ARBA" id="ARBA00022989"/>
    </source>
</evidence>
<dbReference type="InterPro" id="IPR000644">
    <property type="entry name" value="CBS_dom"/>
</dbReference>
<evidence type="ECO:0000313" key="15">
    <source>
        <dbReference type="Proteomes" id="UP000198901"/>
    </source>
</evidence>
<evidence type="ECO:0000256" key="4">
    <source>
        <dbReference type="ARBA" id="ARBA00022692"/>
    </source>
</evidence>
<dbReference type="SMART" id="SM01091">
    <property type="entry name" value="CorC_HlyC"/>
    <property type="match status" value="1"/>
</dbReference>
<feature type="domain" description="CNNM transmembrane" evidence="13">
    <location>
        <begin position="31"/>
        <end position="221"/>
    </location>
</feature>
<dbReference type="PANTHER" id="PTHR22777">
    <property type="entry name" value="HEMOLYSIN-RELATED"/>
    <property type="match status" value="1"/>
</dbReference>
<dbReference type="STRING" id="563176.SAMN04488090_4491"/>
<comment type="similarity">
    <text evidence="2">Belongs to the UPF0053 family.</text>
</comment>
<evidence type="ECO:0000256" key="7">
    <source>
        <dbReference type="ARBA" id="ARBA00023122"/>
    </source>
</evidence>
<dbReference type="GO" id="GO:0050660">
    <property type="term" value="F:flavin adenine dinucleotide binding"/>
    <property type="evidence" value="ECO:0007669"/>
    <property type="project" value="InterPro"/>
</dbReference>
<keyword evidence="15" id="KW-1185">Reference proteome</keyword>
<evidence type="ECO:0000256" key="3">
    <source>
        <dbReference type="ARBA" id="ARBA00022475"/>
    </source>
</evidence>
<dbReference type="Proteomes" id="UP000198901">
    <property type="component" value="Unassembled WGS sequence"/>
</dbReference>
<dbReference type="InterPro" id="IPR044751">
    <property type="entry name" value="Ion_transp-like_CBS"/>
</dbReference>
<keyword evidence="8 10" id="KW-0472">Membrane</keyword>
<keyword evidence="3" id="KW-1003">Cell membrane</keyword>
<dbReference type="NCBIfam" id="TIGR03520">
    <property type="entry name" value="GldE"/>
    <property type="match status" value="1"/>
</dbReference>
<reference evidence="14 15" key="1">
    <citation type="submission" date="2016-10" db="EMBL/GenBank/DDBJ databases">
        <authorList>
            <person name="de Groot N.N."/>
        </authorList>
    </citation>
    <scope>NUCLEOTIDE SEQUENCE [LARGE SCALE GENOMIC DNA]</scope>
    <source>
        <strain evidence="14 15">DSM 21668</strain>
    </source>
</reference>
<gene>
    <name evidence="14" type="ORF">SAMN04488090_4491</name>
</gene>
<evidence type="ECO:0000256" key="1">
    <source>
        <dbReference type="ARBA" id="ARBA00004651"/>
    </source>
</evidence>
<evidence type="ECO:0000256" key="5">
    <source>
        <dbReference type="ARBA" id="ARBA00022737"/>
    </source>
</evidence>
<keyword evidence="7 9" id="KW-0129">CBS domain</keyword>
<evidence type="ECO:0000256" key="11">
    <source>
        <dbReference type="SAM" id="Phobius"/>
    </source>
</evidence>
<dbReference type="Gene3D" id="3.30.465.10">
    <property type="match status" value="1"/>
</dbReference>
<feature type="transmembrane region" description="Helical" evidence="11">
    <location>
        <begin position="90"/>
        <end position="112"/>
    </location>
</feature>
<dbReference type="PROSITE" id="PS51371">
    <property type="entry name" value="CBS"/>
    <property type="match status" value="1"/>
</dbReference>
<dbReference type="Pfam" id="PF01595">
    <property type="entry name" value="CNNM"/>
    <property type="match status" value="1"/>
</dbReference>
<feature type="transmembrane region" description="Helical" evidence="11">
    <location>
        <begin position="124"/>
        <end position="146"/>
    </location>
</feature>
<dbReference type="Pfam" id="PF00571">
    <property type="entry name" value="CBS"/>
    <property type="match status" value="2"/>
</dbReference>
<dbReference type="EMBL" id="FNGS01000010">
    <property type="protein sequence ID" value="SDM89680.1"/>
    <property type="molecule type" value="Genomic_DNA"/>
</dbReference>
<dbReference type="InterPro" id="IPR002550">
    <property type="entry name" value="CNNM"/>
</dbReference>
<dbReference type="PROSITE" id="PS51846">
    <property type="entry name" value="CNNM"/>
    <property type="match status" value="1"/>
</dbReference>
<dbReference type="GO" id="GO:0005886">
    <property type="term" value="C:plasma membrane"/>
    <property type="evidence" value="ECO:0007669"/>
    <property type="project" value="UniProtKB-SubCell"/>
</dbReference>
<dbReference type="PANTHER" id="PTHR22777:SF32">
    <property type="entry name" value="UPF0053 INNER MEMBRANE PROTEIN YFJD"/>
    <property type="match status" value="1"/>
</dbReference>
<keyword evidence="5" id="KW-0677">Repeat</keyword>
<dbReference type="AlphaFoldDB" id="A0A1G9WZ00"/>
<accession>A0A1G9WZ00</accession>
<dbReference type="FunFam" id="3.10.580.10:FF:000002">
    <property type="entry name" value="Magnesium/cobalt efflux protein CorC"/>
    <property type="match status" value="1"/>
</dbReference>
<sequence>MEPLPATLFETALTDILDPFPRWAPLADALGAGFYISNGLILILLLAASALVAGSEVGFFSLSLDARNEIRDSDHASERRIARMLDQPQLLLATLLIFKNLLDITLVTLTSIATKEALGDGVEAWVGVVIQTVGVTFLIVFFGELIPKVWANQNPIRFLKITAPIIDAAQLLFRPISVPLMGISNLIEKRVQRKGYTITAEELSHALEITTGKDTSLEQKEILRGIVNFSSISVKQIMRSRMDITGFDIELDFHELMDKINKSGYSRVPVYRHTIDRIEGILYIKDLLPHIDQDEHFAWQETLRQVYFIPESKKIDDLLHDFQEKRVHMAVVVNEYGETEGLITLEDIIEEIVGDIRDEYDEEEIQYTKIDDHTYVFEGKTPLNDVVKVMNLNLDVFEDARGDSESIGGLLLELFGRLPKVNEEVALDRYTFRVLAADQKKIKKVRISVQREAVAEGDD</sequence>
<keyword evidence="4 10" id="KW-0812">Transmembrane</keyword>
<dbReference type="SUPFAM" id="SSF54631">
    <property type="entry name" value="CBS-domain pair"/>
    <property type="match status" value="1"/>
</dbReference>
<organism evidence="14 15">
    <name type="scientific">Siphonobacter aquaeclarae</name>
    <dbReference type="NCBI Taxonomy" id="563176"/>
    <lineage>
        <taxon>Bacteria</taxon>
        <taxon>Pseudomonadati</taxon>
        <taxon>Bacteroidota</taxon>
        <taxon>Cytophagia</taxon>
        <taxon>Cytophagales</taxon>
        <taxon>Cytophagaceae</taxon>
        <taxon>Siphonobacter</taxon>
    </lineage>
</organism>
<dbReference type="InterPro" id="IPR019862">
    <property type="entry name" value="Motility-assoc_prot_GldE"/>
</dbReference>
<evidence type="ECO:0000256" key="10">
    <source>
        <dbReference type="PROSITE-ProRule" id="PRU01193"/>
    </source>
</evidence>
<dbReference type="Gene3D" id="3.10.580.10">
    <property type="entry name" value="CBS-domain"/>
    <property type="match status" value="1"/>
</dbReference>
<keyword evidence="6 10" id="KW-1133">Transmembrane helix</keyword>
<dbReference type="RefSeq" id="WP_245689997.1">
    <property type="nucleotide sequence ID" value="NZ_FNGS01000010.1"/>
</dbReference>
<feature type="domain" description="CBS" evidence="12">
    <location>
        <begin position="302"/>
        <end position="359"/>
    </location>
</feature>
<feature type="transmembrane region" description="Helical" evidence="11">
    <location>
        <begin position="32"/>
        <end position="53"/>
    </location>
</feature>
<dbReference type="SUPFAM" id="SSF56176">
    <property type="entry name" value="FAD-binding/transporter-associated domain-like"/>
    <property type="match status" value="1"/>
</dbReference>
<dbReference type="InterPro" id="IPR016169">
    <property type="entry name" value="FAD-bd_PCMH_sub2"/>
</dbReference>
<proteinExistence type="inferred from homology"/>
<evidence type="ECO:0000256" key="8">
    <source>
        <dbReference type="ARBA" id="ARBA00023136"/>
    </source>
</evidence>
<dbReference type="CDD" id="cd04590">
    <property type="entry name" value="CBS_pair_CorC_HlyC_assoc"/>
    <property type="match status" value="1"/>
</dbReference>
<evidence type="ECO:0000256" key="2">
    <source>
        <dbReference type="ARBA" id="ARBA00006337"/>
    </source>
</evidence>
<evidence type="ECO:0000313" key="14">
    <source>
        <dbReference type="EMBL" id="SDM89680.1"/>
    </source>
</evidence>
<dbReference type="InterPro" id="IPR036318">
    <property type="entry name" value="FAD-bd_PCMH-like_sf"/>
</dbReference>
<dbReference type="Pfam" id="PF03471">
    <property type="entry name" value="CorC_HlyC"/>
    <property type="match status" value="1"/>
</dbReference>
<evidence type="ECO:0000259" key="13">
    <source>
        <dbReference type="PROSITE" id="PS51846"/>
    </source>
</evidence>
<protein>
    <submittedName>
        <fullName evidence="14">Protein involved in gliding motility GldE</fullName>
    </submittedName>
</protein>
<evidence type="ECO:0000256" key="9">
    <source>
        <dbReference type="PROSITE-ProRule" id="PRU00703"/>
    </source>
</evidence>
<name>A0A1G9WZ00_9BACT</name>
<evidence type="ECO:0000259" key="12">
    <source>
        <dbReference type="PROSITE" id="PS51371"/>
    </source>
</evidence>